<comment type="caution">
    <text evidence="2">The sequence shown here is derived from an EMBL/GenBank/DDBJ whole genome shotgun (WGS) entry which is preliminary data.</text>
</comment>
<evidence type="ECO:0008006" key="4">
    <source>
        <dbReference type="Google" id="ProtNLM"/>
    </source>
</evidence>
<dbReference type="InterPro" id="IPR015946">
    <property type="entry name" value="KH_dom-like_a/b"/>
</dbReference>
<evidence type="ECO:0000313" key="3">
    <source>
        <dbReference type="Proteomes" id="UP000231333"/>
    </source>
</evidence>
<protein>
    <recommendedName>
        <fullName evidence="4">Ribosome-binding factor A</fullName>
    </recommendedName>
</protein>
<organism evidence="2 3">
    <name type="scientific">Candidatus Zambryskibacteria bacterium CG10_big_fil_rev_8_21_14_0_10_42_12</name>
    <dbReference type="NCBI Taxonomy" id="1975115"/>
    <lineage>
        <taxon>Bacteria</taxon>
        <taxon>Candidatus Zambryskiibacteriota</taxon>
    </lineage>
</organism>
<dbReference type="GO" id="GO:0006364">
    <property type="term" value="P:rRNA processing"/>
    <property type="evidence" value="ECO:0007669"/>
    <property type="project" value="InterPro"/>
</dbReference>
<keyword evidence="1" id="KW-0690">Ribosome biogenesis</keyword>
<dbReference type="InterPro" id="IPR000238">
    <property type="entry name" value="RbfA"/>
</dbReference>
<reference evidence="2 3" key="1">
    <citation type="submission" date="2017-09" db="EMBL/GenBank/DDBJ databases">
        <title>Depth-based differentiation of microbial function through sediment-hosted aquifers and enrichment of novel symbionts in the deep terrestrial subsurface.</title>
        <authorList>
            <person name="Probst A.J."/>
            <person name="Ladd B."/>
            <person name="Jarett J.K."/>
            <person name="Geller-Mcgrath D.E."/>
            <person name="Sieber C.M."/>
            <person name="Emerson J.B."/>
            <person name="Anantharaman K."/>
            <person name="Thomas B.C."/>
            <person name="Malmstrom R."/>
            <person name="Stieglmeier M."/>
            <person name="Klingl A."/>
            <person name="Woyke T."/>
            <person name="Ryan C.M."/>
            <person name="Banfield J.F."/>
        </authorList>
    </citation>
    <scope>NUCLEOTIDE SEQUENCE [LARGE SCALE GENOMIC DNA]</scope>
    <source>
        <strain evidence="2">CG10_big_fil_rev_8_21_14_0_10_42_12</strain>
    </source>
</reference>
<evidence type="ECO:0000313" key="2">
    <source>
        <dbReference type="EMBL" id="PIR38248.1"/>
    </source>
</evidence>
<gene>
    <name evidence="2" type="ORF">COV34_01395</name>
</gene>
<sequence length="125" mass="14549">MLTPEQKAKKDEQLTEAIRKSAALFFEQESNRKSLITVTRVLLSSDKKKASVMFTVFPESYEEQASLFANRNRRDFVTFLKSKYKVARLPSIDFHIDQGEKNRQRIDMLLSKEHDNLESDTDTMA</sequence>
<accession>A0A2H0QVF8</accession>
<dbReference type="SUPFAM" id="SSF89919">
    <property type="entry name" value="Ribosome-binding factor A, RbfA"/>
    <property type="match status" value="1"/>
</dbReference>
<dbReference type="Gene3D" id="3.30.300.20">
    <property type="match status" value="1"/>
</dbReference>
<evidence type="ECO:0000256" key="1">
    <source>
        <dbReference type="ARBA" id="ARBA00022517"/>
    </source>
</evidence>
<dbReference type="Pfam" id="PF02033">
    <property type="entry name" value="RBFA"/>
    <property type="match status" value="1"/>
</dbReference>
<name>A0A2H0QVF8_9BACT</name>
<dbReference type="Proteomes" id="UP000231333">
    <property type="component" value="Unassembled WGS sequence"/>
</dbReference>
<dbReference type="AlphaFoldDB" id="A0A2H0QVF8"/>
<proteinExistence type="predicted"/>
<dbReference type="InterPro" id="IPR023799">
    <property type="entry name" value="RbfA_dom_sf"/>
</dbReference>
<dbReference type="EMBL" id="PCXL01000011">
    <property type="protein sequence ID" value="PIR38248.1"/>
    <property type="molecule type" value="Genomic_DNA"/>
</dbReference>